<dbReference type="InterPro" id="IPR011545">
    <property type="entry name" value="DEAD/DEAH_box_helicase_dom"/>
</dbReference>
<evidence type="ECO:0000256" key="6">
    <source>
        <dbReference type="PROSITE-ProRule" id="PRU00552"/>
    </source>
</evidence>
<dbReference type="InterPro" id="IPR014001">
    <property type="entry name" value="Helicase_ATP-bd"/>
</dbReference>
<feature type="domain" description="DEAD-box RNA helicase Q" evidence="11">
    <location>
        <begin position="1"/>
        <end position="29"/>
    </location>
</feature>
<evidence type="ECO:0000256" key="4">
    <source>
        <dbReference type="ARBA" id="ARBA00022840"/>
    </source>
</evidence>
<dbReference type="AlphaFoldDB" id="A0A9D2AAN2"/>
<reference evidence="12" key="1">
    <citation type="journal article" date="2021" name="PeerJ">
        <title>Extensive microbial diversity within the chicken gut microbiome revealed by metagenomics and culture.</title>
        <authorList>
            <person name="Gilroy R."/>
            <person name="Ravi A."/>
            <person name="Getino M."/>
            <person name="Pursley I."/>
            <person name="Horton D.L."/>
            <person name="Alikhan N.F."/>
            <person name="Baker D."/>
            <person name="Gharbi K."/>
            <person name="Hall N."/>
            <person name="Watson M."/>
            <person name="Adriaenssens E.M."/>
            <person name="Foster-Nyarko E."/>
            <person name="Jarju S."/>
            <person name="Secka A."/>
            <person name="Antonio M."/>
            <person name="Oren A."/>
            <person name="Chaudhuri R.R."/>
            <person name="La Ragione R."/>
            <person name="Hildebrand F."/>
            <person name="Pallen M.J."/>
        </authorList>
    </citation>
    <scope>NUCLEOTIDE SEQUENCE</scope>
    <source>
        <strain evidence="12">23274</strain>
    </source>
</reference>
<dbReference type="GO" id="GO:0003676">
    <property type="term" value="F:nucleic acid binding"/>
    <property type="evidence" value="ECO:0007669"/>
    <property type="project" value="InterPro"/>
</dbReference>
<evidence type="ECO:0000256" key="3">
    <source>
        <dbReference type="ARBA" id="ARBA00022806"/>
    </source>
</evidence>
<dbReference type="Pfam" id="PF00270">
    <property type="entry name" value="DEAD"/>
    <property type="match status" value="1"/>
</dbReference>
<feature type="compositionally biased region" description="Basic residues" evidence="8">
    <location>
        <begin position="390"/>
        <end position="414"/>
    </location>
</feature>
<evidence type="ECO:0000313" key="12">
    <source>
        <dbReference type="EMBL" id="HIX02679.1"/>
    </source>
</evidence>
<dbReference type="PANTHER" id="PTHR47959:SF13">
    <property type="entry name" value="ATP-DEPENDENT RNA HELICASE RHLE"/>
    <property type="match status" value="1"/>
</dbReference>
<dbReference type="InterPro" id="IPR014014">
    <property type="entry name" value="RNA_helicase_DEAD_Q_motif"/>
</dbReference>
<dbReference type="Gene3D" id="3.40.50.300">
    <property type="entry name" value="P-loop containing nucleotide triphosphate hydrolases"/>
    <property type="match status" value="2"/>
</dbReference>
<evidence type="ECO:0000256" key="7">
    <source>
        <dbReference type="RuleBase" id="RU000492"/>
    </source>
</evidence>
<evidence type="ECO:0000259" key="9">
    <source>
        <dbReference type="PROSITE" id="PS51192"/>
    </source>
</evidence>
<evidence type="ECO:0000256" key="5">
    <source>
        <dbReference type="ARBA" id="ARBA00038437"/>
    </source>
</evidence>
<dbReference type="PROSITE" id="PS51194">
    <property type="entry name" value="HELICASE_CTER"/>
    <property type="match status" value="1"/>
</dbReference>
<evidence type="ECO:0000256" key="8">
    <source>
        <dbReference type="SAM" id="MobiDB-lite"/>
    </source>
</evidence>
<sequence length="414" mass="46717">MRFDELNLQENILQGLDAMNFKEMTPVQEQTIPVILEKRDIIGCAQTGTGKTAAYTLPLLDLLVREGNPDNCIRAVIMVPTRELAQQIDMQFEGFTYFLPISTSVVYGGGDGAGWDQQKRGLLMGADVVIATPGRLLSHITNSGIDLSRVGYFILDEADRMLDMGFFDDIMQIVKHLPKERQTIMFSATLPPKIRQLAKQILRNPAEINIAISKPNEAIVQSAYICYETQKMPIILELFAKNPNKKTIIFSSSKQKVKDLAYSLKKQKLNVAAMHSDLEQEQRENVMLDFKNGKINILVATDIVARGIDIDDIALVINYDVPHDPEDYIHRIGRTARANADGVAITFVSEKEQGKFHHIEKFIEKDIYKIPIPAHLGEAPAYSPADRQQQNKKRHYNRKGGKRHFRKQAKTSEG</sequence>
<dbReference type="SUPFAM" id="SSF52540">
    <property type="entry name" value="P-loop containing nucleoside triphosphate hydrolases"/>
    <property type="match status" value="1"/>
</dbReference>
<feature type="short sequence motif" description="Q motif" evidence="6">
    <location>
        <begin position="1"/>
        <end position="29"/>
    </location>
</feature>
<protein>
    <submittedName>
        <fullName evidence="12">DEAD/DEAH box helicase</fullName>
    </submittedName>
</protein>
<evidence type="ECO:0000259" key="10">
    <source>
        <dbReference type="PROSITE" id="PS51194"/>
    </source>
</evidence>
<dbReference type="SMART" id="SM00487">
    <property type="entry name" value="DEXDc"/>
    <property type="match status" value="1"/>
</dbReference>
<dbReference type="Pfam" id="PF00271">
    <property type="entry name" value="Helicase_C"/>
    <property type="match status" value="1"/>
</dbReference>
<feature type="domain" description="Helicase C-terminal" evidence="10">
    <location>
        <begin position="231"/>
        <end position="378"/>
    </location>
</feature>
<dbReference type="EMBL" id="DXFT01000018">
    <property type="protein sequence ID" value="HIX02679.1"/>
    <property type="molecule type" value="Genomic_DNA"/>
</dbReference>
<dbReference type="CDD" id="cd18787">
    <property type="entry name" value="SF2_C_DEAD"/>
    <property type="match status" value="1"/>
</dbReference>
<dbReference type="GO" id="GO:0005524">
    <property type="term" value="F:ATP binding"/>
    <property type="evidence" value="ECO:0007669"/>
    <property type="project" value="UniProtKB-KW"/>
</dbReference>
<dbReference type="InterPro" id="IPR050079">
    <property type="entry name" value="DEAD_box_RNA_helicase"/>
</dbReference>
<dbReference type="CDD" id="cd00268">
    <property type="entry name" value="DEADc"/>
    <property type="match status" value="1"/>
</dbReference>
<dbReference type="InterPro" id="IPR000629">
    <property type="entry name" value="RNA-helicase_DEAD-box_CS"/>
</dbReference>
<dbReference type="SMART" id="SM00490">
    <property type="entry name" value="HELICc"/>
    <property type="match status" value="1"/>
</dbReference>
<dbReference type="PROSITE" id="PS51192">
    <property type="entry name" value="HELICASE_ATP_BIND_1"/>
    <property type="match status" value="1"/>
</dbReference>
<evidence type="ECO:0000259" key="11">
    <source>
        <dbReference type="PROSITE" id="PS51195"/>
    </source>
</evidence>
<feature type="domain" description="Helicase ATP-binding" evidence="9">
    <location>
        <begin position="32"/>
        <end position="208"/>
    </location>
</feature>
<dbReference type="GO" id="GO:0016787">
    <property type="term" value="F:hydrolase activity"/>
    <property type="evidence" value="ECO:0007669"/>
    <property type="project" value="UniProtKB-KW"/>
</dbReference>
<keyword evidence="3 7" id="KW-0347">Helicase</keyword>
<evidence type="ECO:0000256" key="1">
    <source>
        <dbReference type="ARBA" id="ARBA00022741"/>
    </source>
</evidence>
<keyword evidence="1 7" id="KW-0547">Nucleotide-binding</keyword>
<dbReference type="InterPro" id="IPR044742">
    <property type="entry name" value="DEAD/DEAH_RhlB"/>
</dbReference>
<evidence type="ECO:0000256" key="2">
    <source>
        <dbReference type="ARBA" id="ARBA00022801"/>
    </source>
</evidence>
<comment type="caution">
    <text evidence="12">The sequence shown here is derived from an EMBL/GenBank/DDBJ whole genome shotgun (WGS) entry which is preliminary data.</text>
</comment>
<dbReference type="GO" id="GO:0005829">
    <property type="term" value="C:cytosol"/>
    <property type="evidence" value="ECO:0007669"/>
    <property type="project" value="TreeGrafter"/>
</dbReference>
<accession>A0A9D2AAN2</accession>
<organism evidence="12 13">
    <name type="scientific">Candidatus Odoribacter faecigallinarum</name>
    <dbReference type="NCBI Taxonomy" id="2838706"/>
    <lineage>
        <taxon>Bacteria</taxon>
        <taxon>Pseudomonadati</taxon>
        <taxon>Bacteroidota</taxon>
        <taxon>Bacteroidia</taxon>
        <taxon>Bacteroidales</taxon>
        <taxon>Odoribacteraceae</taxon>
        <taxon>Odoribacter</taxon>
    </lineage>
</organism>
<dbReference type="PANTHER" id="PTHR47959">
    <property type="entry name" value="ATP-DEPENDENT RNA HELICASE RHLE-RELATED"/>
    <property type="match status" value="1"/>
</dbReference>
<proteinExistence type="inferred from homology"/>
<keyword evidence="4 7" id="KW-0067">ATP-binding</keyword>
<dbReference type="InterPro" id="IPR001650">
    <property type="entry name" value="Helicase_C-like"/>
</dbReference>
<name>A0A9D2AAN2_9BACT</name>
<comment type="similarity">
    <text evidence="5 7">Belongs to the DEAD box helicase family.</text>
</comment>
<dbReference type="InterPro" id="IPR027417">
    <property type="entry name" value="P-loop_NTPase"/>
</dbReference>
<dbReference type="GO" id="GO:0003724">
    <property type="term" value="F:RNA helicase activity"/>
    <property type="evidence" value="ECO:0007669"/>
    <property type="project" value="InterPro"/>
</dbReference>
<keyword evidence="2 7" id="KW-0378">Hydrolase</keyword>
<dbReference type="PROSITE" id="PS51195">
    <property type="entry name" value="Q_MOTIF"/>
    <property type="match status" value="1"/>
</dbReference>
<reference evidence="12" key="2">
    <citation type="submission" date="2021-04" db="EMBL/GenBank/DDBJ databases">
        <authorList>
            <person name="Gilroy R."/>
        </authorList>
    </citation>
    <scope>NUCLEOTIDE SEQUENCE</scope>
    <source>
        <strain evidence="12">23274</strain>
    </source>
</reference>
<dbReference type="Proteomes" id="UP000824202">
    <property type="component" value="Unassembled WGS sequence"/>
</dbReference>
<feature type="region of interest" description="Disordered" evidence="8">
    <location>
        <begin position="379"/>
        <end position="414"/>
    </location>
</feature>
<gene>
    <name evidence="12" type="ORF">H9863_00985</name>
</gene>
<evidence type="ECO:0000313" key="13">
    <source>
        <dbReference type="Proteomes" id="UP000824202"/>
    </source>
</evidence>
<dbReference type="PROSITE" id="PS00039">
    <property type="entry name" value="DEAD_ATP_HELICASE"/>
    <property type="match status" value="1"/>
</dbReference>